<dbReference type="Proteomes" id="UP000016923">
    <property type="component" value="Unassembled WGS sequence"/>
</dbReference>
<dbReference type="Gene3D" id="1.25.40.20">
    <property type="entry name" value="Ankyrin repeat-containing domain"/>
    <property type="match status" value="5"/>
</dbReference>
<dbReference type="OMA" id="AKDTYGW"/>
<gene>
    <name evidence="9" type="ORF">F503_01833</name>
</gene>
<feature type="repeat" description="ANK" evidence="3">
    <location>
        <begin position="1260"/>
        <end position="1292"/>
    </location>
</feature>
<dbReference type="STRING" id="1262450.S3CSD4"/>
<dbReference type="HOGENOM" id="CLU_000288_34_7_1"/>
<feature type="repeat" description="ANK" evidence="3">
    <location>
        <begin position="1392"/>
        <end position="1419"/>
    </location>
</feature>
<feature type="repeat" description="ANK" evidence="3">
    <location>
        <begin position="1194"/>
        <end position="1226"/>
    </location>
</feature>
<dbReference type="eggNOG" id="KOG0504">
    <property type="taxonomic scope" value="Eukaryota"/>
</dbReference>
<evidence type="ECO:0000313" key="10">
    <source>
        <dbReference type="Proteomes" id="UP000016923"/>
    </source>
</evidence>
<feature type="repeat" description="ANK" evidence="3">
    <location>
        <begin position="1359"/>
        <end position="1391"/>
    </location>
</feature>
<feature type="repeat" description="ANK" evidence="3">
    <location>
        <begin position="1326"/>
        <end position="1358"/>
    </location>
</feature>
<feature type="repeat" description="ANK" evidence="3">
    <location>
        <begin position="1161"/>
        <end position="1193"/>
    </location>
</feature>
<dbReference type="SUPFAM" id="SSF52540">
    <property type="entry name" value="P-loop containing nucleoside triphosphate hydrolases"/>
    <property type="match status" value="1"/>
</dbReference>
<dbReference type="Pfam" id="PF13637">
    <property type="entry name" value="Ank_4"/>
    <property type="match status" value="1"/>
</dbReference>
<accession>S3CSD4</accession>
<dbReference type="PANTHER" id="PTHR24188:SF29">
    <property type="entry name" value="GH09064P"/>
    <property type="match status" value="1"/>
</dbReference>
<feature type="repeat" description="ANK" evidence="3">
    <location>
        <begin position="1095"/>
        <end position="1127"/>
    </location>
</feature>
<reference evidence="9 10" key="1">
    <citation type="journal article" date="2013" name="BMC Genomics">
        <title>The genome and transcriptome of the pine saprophyte Ophiostoma piceae, and a comparison with the bark beetle-associated pine pathogen Grosmannia clavigera.</title>
        <authorList>
            <person name="Haridas S."/>
            <person name="Wang Y."/>
            <person name="Lim L."/>
            <person name="Massoumi Alamouti S."/>
            <person name="Jackman S."/>
            <person name="Docking R."/>
            <person name="Robertson G."/>
            <person name="Birol I."/>
            <person name="Bohlmann J."/>
            <person name="Breuil C."/>
        </authorList>
    </citation>
    <scope>NUCLEOTIDE SEQUENCE [LARGE SCALE GENOMIC DNA]</scope>
    <source>
        <strain evidence="9 10">UAMH 11346</strain>
    </source>
</reference>
<feature type="repeat" description="ANK" evidence="3">
    <location>
        <begin position="1128"/>
        <end position="1160"/>
    </location>
</feature>
<dbReference type="SMART" id="SM00248">
    <property type="entry name" value="ANK"/>
    <property type="match status" value="11"/>
</dbReference>
<feature type="compositionally biased region" description="Polar residues" evidence="5">
    <location>
        <begin position="191"/>
        <end position="222"/>
    </location>
</feature>
<dbReference type="Pfam" id="PF17100">
    <property type="entry name" value="NACHT_N"/>
    <property type="match status" value="1"/>
</dbReference>
<evidence type="ECO:0000259" key="6">
    <source>
        <dbReference type="Pfam" id="PF17100"/>
    </source>
</evidence>
<dbReference type="Pfam" id="PF00023">
    <property type="entry name" value="Ank"/>
    <property type="match status" value="1"/>
</dbReference>
<dbReference type="InterPro" id="IPR056884">
    <property type="entry name" value="NPHP3-like_N"/>
</dbReference>
<feature type="domain" description="NWD NACHT-NTPase N-terminal" evidence="6">
    <location>
        <begin position="270"/>
        <end position="498"/>
    </location>
</feature>
<evidence type="ECO:0000256" key="5">
    <source>
        <dbReference type="SAM" id="MobiDB-lite"/>
    </source>
</evidence>
<dbReference type="InterPro" id="IPR002110">
    <property type="entry name" value="Ankyrin_rpt"/>
</dbReference>
<dbReference type="PROSITE" id="PS50297">
    <property type="entry name" value="ANK_REP_REGION"/>
    <property type="match status" value="10"/>
</dbReference>
<dbReference type="PROSITE" id="PS50088">
    <property type="entry name" value="ANK_REPEAT"/>
    <property type="match status" value="11"/>
</dbReference>
<dbReference type="OrthoDB" id="163438at2759"/>
<evidence type="ECO:0000259" key="8">
    <source>
        <dbReference type="Pfam" id="PF24883"/>
    </source>
</evidence>
<keyword evidence="2 3" id="KW-0040">ANK repeat</keyword>
<dbReference type="Pfam" id="PF24883">
    <property type="entry name" value="NPHP3_N"/>
    <property type="match status" value="1"/>
</dbReference>
<evidence type="ECO:0000259" key="7">
    <source>
        <dbReference type="Pfam" id="PF23239"/>
    </source>
</evidence>
<feature type="domain" description="Nephrocystin 3-like N-terminal" evidence="8">
    <location>
        <begin position="598"/>
        <end position="762"/>
    </location>
</feature>
<dbReference type="Pfam" id="PF23239">
    <property type="entry name" value="DUF7069"/>
    <property type="match status" value="1"/>
</dbReference>
<feature type="domain" description="DUF7069" evidence="7">
    <location>
        <begin position="792"/>
        <end position="860"/>
    </location>
</feature>
<dbReference type="EMBL" id="KE148166">
    <property type="protein sequence ID" value="EPE03575.1"/>
    <property type="molecule type" value="Genomic_DNA"/>
</dbReference>
<protein>
    <submittedName>
        <fullName evidence="9">Ankyrin repeat protein</fullName>
    </submittedName>
</protein>
<dbReference type="PANTHER" id="PTHR24188">
    <property type="entry name" value="ANKYRIN REPEAT PROTEIN"/>
    <property type="match status" value="1"/>
</dbReference>
<keyword evidence="4" id="KW-0175">Coiled coil</keyword>
<evidence type="ECO:0000313" key="9">
    <source>
        <dbReference type="EMBL" id="EPE03575.1"/>
    </source>
</evidence>
<dbReference type="InterPro" id="IPR027417">
    <property type="entry name" value="P-loop_NTPase"/>
</dbReference>
<dbReference type="Gene3D" id="3.40.50.300">
    <property type="entry name" value="P-loop containing nucleotide triphosphate hydrolases"/>
    <property type="match status" value="1"/>
</dbReference>
<evidence type="ECO:0000256" key="3">
    <source>
        <dbReference type="PROSITE-ProRule" id="PRU00023"/>
    </source>
</evidence>
<dbReference type="InterPro" id="IPR031359">
    <property type="entry name" value="NACHT_N"/>
</dbReference>
<dbReference type="VEuPathDB" id="FungiDB:F503_01833"/>
<organism evidence="9 10">
    <name type="scientific">Ophiostoma piceae (strain UAMH 11346)</name>
    <name type="common">Sap stain fungus</name>
    <dbReference type="NCBI Taxonomy" id="1262450"/>
    <lineage>
        <taxon>Eukaryota</taxon>
        <taxon>Fungi</taxon>
        <taxon>Dikarya</taxon>
        <taxon>Ascomycota</taxon>
        <taxon>Pezizomycotina</taxon>
        <taxon>Sordariomycetes</taxon>
        <taxon>Sordariomycetidae</taxon>
        <taxon>Ophiostomatales</taxon>
        <taxon>Ophiostomataceae</taxon>
        <taxon>Ophiostoma</taxon>
    </lineage>
</organism>
<dbReference type="PRINTS" id="PR01415">
    <property type="entry name" value="ANKYRIN"/>
</dbReference>
<keyword evidence="1" id="KW-0677">Repeat</keyword>
<dbReference type="InterPro" id="IPR036770">
    <property type="entry name" value="Ankyrin_rpt-contain_sf"/>
</dbReference>
<feature type="coiled-coil region" evidence="4">
    <location>
        <begin position="524"/>
        <end position="569"/>
    </location>
</feature>
<evidence type="ECO:0000256" key="1">
    <source>
        <dbReference type="ARBA" id="ARBA00022737"/>
    </source>
</evidence>
<feature type="compositionally biased region" description="Low complexity" evidence="5">
    <location>
        <begin position="234"/>
        <end position="244"/>
    </location>
</feature>
<keyword evidence="10" id="KW-1185">Reference proteome</keyword>
<feature type="repeat" description="ANK" evidence="3">
    <location>
        <begin position="1293"/>
        <end position="1325"/>
    </location>
</feature>
<dbReference type="InterPro" id="IPR055497">
    <property type="entry name" value="DUF7069"/>
</dbReference>
<feature type="repeat" description="ANK" evidence="3">
    <location>
        <begin position="1227"/>
        <end position="1259"/>
    </location>
</feature>
<proteinExistence type="predicted"/>
<dbReference type="Pfam" id="PF12796">
    <property type="entry name" value="Ank_2"/>
    <property type="match status" value="3"/>
</dbReference>
<feature type="region of interest" description="Disordered" evidence="5">
    <location>
        <begin position="131"/>
        <end position="267"/>
    </location>
</feature>
<evidence type="ECO:0000256" key="2">
    <source>
        <dbReference type="ARBA" id="ARBA00023043"/>
    </source>
</evidence>
<evidence type="ECO:0000256" key="4">
    <source>
        <dbReference type="SAM" id="Coils"/>
    </source>
</evidence>
<name>S3CSD4_OPHP1</name>
<feature type="repeat" description="ANK" evidence="3">
    <location>
        <begin position="1066"/>
        <end position="1094"/>
    </location>
</feature>
<dbReference type="SUPFAM" id="SSF48403">
    <property type="entry name" value="Ankyrin repeat"/>
    <property type="match status" value="1"/>
</dbReference>
<sequence length="1419" mass="157154">MIIQGIGALITGQGAFEGCSKSFVMNTAHSTVDVVRTAERMTLHELDASMAGVVRPYGCHFFMAITPPPSRHWAPTQTWWCSPVELHYASLPSSNAVFQHSLPTLFSNTTFPTQSSSNTVSHTEAAMWFGKHKHRKSNKPAQKSAGGPLDGPVDEAESTSPRASSGLREQIRRLRKKKDGQPRADALVVSSAATTGDLQKESTTSIREESPSNSPAIQSPAFQSPDPLALVPGSSSSQLSALRSPTLHDRAPGSAASQAPASQALTPQPQSLWDRAYDVLKANNKNLVEDYETLLAEYGKSVFNEEQAASAHGTHNHTTPPRRQLLDAVITQGLQHLEEQRTKYTIAGREFVPKDQIAKAAELVLWANSWISEAVKCSPEASIAWAGISIVLPLLTNPKTAEDDNREGFTNVTFRMRYYTALGHMLQRLGQNPGVSSALMAEAESHIVNLNQHIIEYQIMSAMRYSKKGVRRYTGDVFLPVNWKQMRAKIELLEKMVNSILIQINQFASREELESLDKTSKGALATARELVSVSEQQLRVLEEQRDIALAQLQAQKDAMQQRLSDKEQTCLHLFRLTGSTKDTTYEWYKDRVEERVPDTCRWFLQHANFQEWLKRESGPVLVSADPGCGKSVLAKSLIDHELRQIPGTTVCYFFFKDQDQCTVWQALCALLHQLISKMPFLIEHAMGPYINEGENLIRSTRSLWAILENAVKDRRTGSVTLVLDALDECAEPEFENLIQNIKGQFASQQPGFGKLKYLLTSRPYEQIVSKFHGLLDAFPHVRIPGEDQSEEIGREVNHVIKYRVEKLSKEERLSPAVKTHLEKKLLSIEHRTYLWVYLVFDHLKNGFKKTEKGIEAAIDTLPENVNQAYQQILSKSKDTTMVRRALGIVLAARQPLTLAEMNVAVNIDHGRDLDLEDEEDFKLRLRSWCGLFVSVYHGKVYFLHQTAREFLTGSLSSVATISGPRHFSITTPEAHAILAESCVLYLDKFNSNTRLVAKIDIDLSDLPPFLRYAATDWGFHFRMAVINDDMLVSMAVGLCHAGTSSYYTWNKLSRVQVPLTDILPGLMMASHLGLESVVKRMLLENGADIEAKDEGGRTPLSFASDGGHEAVVQLLLQNGADIEAKDGVGRTPLSHTSVCGHEAVVQLLLQNGADIEAKDTYGWTPLLCASRNGHEAVVQLLLRNGADIEAKDKDGWTPLLCASRNGHEAVVQLLLRNGADIEAKDKDGWTPLLFASGNGYEAVVQLLLRNGADIEAKDKGGWTPLLIASFYGRKAVVQLLLRNGADIEAKDTYGWTPLLCASRNGHEAVVQLLLRNGADIEAKDTYGWTPLLCASRNGHEAVVQLLLQNGADIEAKDTYGWTPLLCASRNGHKAVVQLLLEKGANVNTEDADGDTPLSRACENKYTAIVELLQSHGAQS</sequence>
<feature type="compositionally biased region" description="Low complexity" evidence="5">
    <location>
        <begin position="252"/>
        <end position="267"/>
    </location>
</feature>